<dbReference type="Gene3D" id="2.60.40.10">
    <property type="entry name" value="Immunoglobulins"/>
    <property type="match status" value="11"/>
</dbReference>
<dbReference type="InterPro" id="IPR013783">
    <property type="entry name" value="Ig-like_fold"/>
</dbReference>
<dbReference type="InterPro" id="IPR018247">
    <property type="entry name" value="EF_Hand_1_Ca_BS"/>
</dbReference>
<dbReference type="Pfam" id="PF13750">
    <property type="entry name" value="Big_3_3"/>
    <property type="match status" value="3"/>
</dbReference>
<evidence type="ECO:0000256" key="2">
    <source>
        <dbReference type="SAM" id="MobiDB-lite"/>
    </source>
</evidence>
<proteinExistence type="predicted"/>
<dbReference type="InterPro" id="IPR047777">
    <property type="entry name" value="LapA-like_RM"/>
</dbReference>
<dbReference type="Gene3D" id="2.60.40.60">
    <property type="entry name" value="Cadherins"/>
    <property type="match status" value="1"/>
</dbReference>
<feature type="compositionally biased region" description="Polar residues" evidence="2">
    <location>
        <begin position="174"/>
        <end position="189"/>
    </location>
</feature>
<evidence type="ECO:0000259" key="3">
    <source>
        <dbReference type="PROSITE" id="PS50268"/>
    </source>
</evidence>
<dbReference type="EMBL" id="QYUR01000002">
    <property type="protein sequence ID" value="RJG14202.1"/>
    <property type="molecule type" value="Genomic_DNA"/>
</dbReference>
<keyword evidence="1" id="KW-0106">Calcium</keyword>
<dbReference type="InterPro" id="IPR040853">
    <property type="entry name" value="RapA2_cadherin-like"/>
</dbReference>
<dbReference type="PROSITE" id="PS00330">
    <property type="entry name" value="HEMOLYSIN_CALCIUM"/>
    <property type="match status" value="3"/>
</dbReference>
<organism evidence="4 5">
    <name type="scientific">Pseudomonas cavernicola</name>
    <dbReference type="NCBI Taxonomy" id="2320866"/>
    <lineage>
        <taxon>Bacteria</taxon>
        <taxon>Pseudomonadati</taxon>
        <taxon>Pseudomonadota</taxon>
        <taxon>Gammaproteobacteria</taxon>
        <taxon>Pseudomonadales</taxon>
        <taxon>Pseudomonadaceae</taxon>
        <taxon>Pseudomonas</taxon>
    </lineage>
</organism>
<sequence length="3016" mass="299817">MEVTSQFEHGASPMSSVIAIVKSIVGQVIALTPEGAQRLLIEGDRLFKGEQLVTGPQSMVSLELTDGRIVDLGRDSQWSSAELEAQMPDAQQSASLSAAELQQAIAAGVDPTQEFAPTAAGPAGTGGAGGAVGGGHSFVLLEATAEQLDPTVGFATQGLDFSADALTEDLGTSTQDNAATVGNTGSAGSDTVAVDTSAPLAPSLTLSDDTGTSNADRITKDGTLSVGGIEPGSTVAYSTNGTDWSSTFSPSEGANTVYVRQTDSAGNVSPASPALTFTYDTSAPTVQVEITEAALKAGETSGVTFTFSEPPEGFALGDLSSAQGTFSNLTATGDPRVWTATFTPTADIENTATVAVSAGSYTDTAGNAGSAGSDTVAVDTSAPLAPSLTLSTDTGTSNADLISRDGTLRVGDIEPGSTVAYSTNGTDWSSTFSPSEGANTVYVRQTDSAGNVSPASPALTFTYDTSAPTVQVEITEAALKAGETSGVTFTFSEPPEGFALGDLSSAQGTFSNLTATGDPRVWTATFTPTADIENTATVAVSAGSYTDTAGNAGSAGSDTVAVDTSAPLAPSLTLSDDTGTSNADRITKDGTLSVGGIEPGSTVAYSTNGTDWSSTFSPSEGANTVYVRQTDSAGNVSPASPALTFTYDTSAPTVQVEITEAALKAGETSGVTFTFSEPPEGFALGDLSSAQGTFSNLTATGDPRVWTATFTPTADIENTATVAVSAGSYTDTAGNAGSAGSDTVAVDTSATAAPTVTISTDSNDDGTLSSSELGSATSVAVSIGLPAGAVAGDTLTVTDGTTPQTFVLTPAQVLAGSVATSFARPVDGQPLNVSATVTDQAGNTSAPGSDSAIVGDTTATAAPTVTISTDANNDAVLSNSELGSATSVAVSIGLPAGAIAGDSLTVSDGSGTPQTFVLTDAQIAAGAVITSFARPADGQPLNVSASVIDQAGNTSAPGSDSASVGDTTAPTVSIGAIAGNDVVDDSEDNSVTIAGTTSGVENGQLVSVMIDGVAVGTATVTNNVWSLSGVDLSGYADGQTYSVTADVSDAAGNPAVQAERDIRTTDTTAPTVSIGAIAGNDVVDDSEDNSVTIAGTTSGVENGQLVSVMIDGVAVGTAAVSNNAWSLSGVDLSGYADGQAYSVTADVSDAAGNPAVQAERDIRTTDTTAPTVSIGAIAGNDVVDDSEDNSVTIAGTTSGVENGQLVSVMIDGVAVGTATVTNNVWSLSGVDLSGYADGQTYSVTADVSDAAGNPAVQAERDIRTTDTTAPTVSIGAIAGNDVVDDSEDNSVTIAGTTSGVENGQLVSVMIDGVAVGTAAVSNNAWSLSGVDLSGYADGQAYSVTADVSDAAGNPAVQAARDIRTTDTSAPTVSIGAIAGNDVVDDSEDNSVTIAGTTSGVENGQLVSVMIDGVAVGTAAVSNNAWSLSGVDLSGYADGQAYSVTADVSDAAGNPAVQAERDIRTTDTTAPTVSIGAIAGNDVVDDSEDNSVTIAGTTSGVENGQLVSVMIDGVAVGTATVTNNAWSLSGVDLSGYADGQTYSVTADVSDAAGNPAVQAERDIRTTDTSAPTVSIGAIAGNDVVDDSEDNSVTIAGTTSGVENGQLVSVMIDGVAVGTATVTNNAWSLSGVDLSGYADGQTYSVTADVSDAAGNPAVQAERDIRTTDTSAPTVTASQTFNYAENQVAGSTLGAVAASDSVGVTGYRFSNGTQVSADGFFAISNSGAITLTAAGAAAGAATNDFETGANSFTVQVVALDAAGNSSPVTNVTLNLTNLNEAPAGTDNTFSINEDSSKVFAASDFGFSDVDAGDSLQAVRIDALPGAGSLTLGGVAVSAGQVISLAQLGSLTFTPAANANGNNYASLSFSVQDASGAFSPAPNTLTLNVTPVNDTPVATATSATAVEDGAAITGQLAASDLDQDAMLTFSLNAAAPAGFSLDSTTGSWTFDPSNAAYQALAAGEERQINVPFSVTDEHGAASQSVLNLTITGTNDAPLMQASLGNVAGVITKPQTQANHSFASAIGLDGSFVQVANADVLNSTTTPFVSINSIGNGAADYYVFTVTQAGSTAVFDIDHARAADGSGLDSVIHLWDANGTRLTYNDDAAITSGAGGSAHDYDAYLSYTFAQPGTYYISVGSYLAGTDPFNPNNSISAGLGYQLQVSLTNALTGATGSLTERVDGSANENSGNLTSSGVLTFSDVDLIDTHTVNAILQSASDSLNGTTAARGSFTPVISDPASGDGAGEISWTYTVAAGALDDLAAGQALTLVYRVSVTDNHGAQSYRDVTISLTGTNDAPVVGTGSAIVSEEGLTGANADSLGSTDTTNSLTVTGNISISDVDAGSSFIVTLGAPSTALTSGGQSVQWSGSGTNLLTGSAGGKTIVTIGIDNQGNYSVALAGPLDHAGTSSEDLRSFGVTVNVNDGSTTTSNTLTINVEDDSPTLGTPTGVELMTAAGTIATGNLGLSIGADATGSEVQFSSISGSVDATGNILASTYDQNGTLISSSTYLTYQDSKLHYVNAADGSLTAITSDGTAVFKVSANPVTGEYQVTNFKTLDSAIASISNFNISGGNSGVFQLGAGSHFEMVATATTNGIVSTVNTSANFFGVAAGQSIDAEDVLSFTLRDVDTQAATTMTSMSFKTDKLGNGETLTWTAYAADGSSLGNGTVAGQNGSDASFTVSTSLLNGHAFSSISLGASSGTSYKLMINGISGHASAYDQSIKLGVAGVDGDGDSTTIKSLNIAFDGGFTSSESITGTSSNDAINQATSTTSKLISTLGGNDYVEAGAGNDFIYLGDSGNNNHPVTGLAVTRADVSATNLLNLDDSALLLSDSTLSLTARMTSASSSQPASEWADLGHAGSGNDHVFGEAGVDLIYGGAGSDVLYGGAGVDGLRGGSGNDILVGGTGNDVMRGDAGKDSFVWRAGDTGNDVIKDFSAAQGDRIDLSDLLPDNASNDILSYLQVNTATSTLQVSTTGNFAGGADVTIQLQGVDLTTYGASSAQIVNSLIAGADPLVKVDQN</sequence>
<dbReference type="Pfam" id="PF19078">
    <property type="entry name" value="Big_12"/>
    <property type="match status" value="3"/>
</dbReference>
<keyword evidence="5" id="KW-1185">Reference proteome</keyword>
<comment type="caution">
    <text evidence="4">The sequence shown here is derived from an EMBL/GenBank/DDBJ whole genome shotgun (WGS) entry which is preliminary data.</text>
</comment>
<dbReference type="GO" id="GO:0007156">
    <property type="term" value="P:homophilic cell adhesion via plasma membrane adhesion molecules"/>
    <property type="evidence" value="ECO:0007669"/>
    <property type="project" value="InterPro"/>
</dbReference>
<dbReference type="InterPro" id="IPR044048">
    <property type="entry name" value="Big_12"/>
</dbReference>
<accession>A0A418XNW6</accession>
<feature type="region of interest" description="Disordered" evidence="2">
    <location>
        <begin position="174"/>
        <end position="193"/>
    </location>
</feature>
<dbReference type="PANTHER" id="PTHR34677:SF3">
    <property type="entry name" value="BACTERIAL IG-LIKE DOMAIN-CONTAINING PROTEIN"/>
    <property type="match status" value="1"/>
</dbReference>
<dbReference type="InterPro" id="IPR001343">
    <property type="entry name" value="Hemolysn_Ca-bd"/>
</dbReference>
<dbReference type="InterPro" id="IPR019960">
    <property type="entry name" value="T1SS_VCA0849"/>
</dbReference>
<dbReference type="SUPFAM" id="SSF51120">
    <property type="entry name" value="beta-Roll"/>
    <property type="match status" value="1"/>
</dbReference>
<dbReference type="PROSITE" id="PS00018">
    <property type="entry name" value="EF_HAND_1"/>
    <property type="match status" value="1"/>
</dbReference>
<dbReference type="CDD" id="cd11304">
    <property type="entry name" value="Cadherin_repeat"/>
    <property type="match status" value="1"/>
</dbReference>
<feature type="compositionally biased region" description="Polar residues" evidence="2">
    <location>
        <begin position="204"/>
        <end position="216"/>
    </location>
</feature>
<gene>
    <name evidence="4" type="ORF">D3879_13655</name>
</gene>
<dbReference type="InterPro" id="IPR022038">
    <property type="entry name" value="Ig-like_bact"/>
</dbReference>
<protein>
    <submittedName>
        <fullName evidence="4">Retention module-containing protein</fullName>
    </submittedName>
</protein>
<evidence type="ECO:0000313" key="4">
    <source>
        <dbReference type="EMBL" id="RJG14202.1"/>
    </source>
</evidence>
<dbReference type="NCBIfam" id="NF033510">
    <property type="entry name" value="Ca_tandemer"/>
    <property type="match status" value="7"/>
</dbReference>
<name>A0A418XNW6_9PSED</name>
<dbReference type="NCBIfam" id="NF033682">
    <property type="entry name" value="retention_LapA"/>
    <property type="match status" value="1"/>
</dbReference>
<dbReference type="PRINTS" id="PR00313">
    <property type="entry name" value="CABNDNGRPT"/>
</dbReference>
<dbReference type="PROSITE" id="PS50268">
    <property type="entry name" value="CADHERIN_2"/>
    <property type="match status" value="1"/>
</dbReference>
<dbReference type="Pfam" id="PF17803">
    <property type="entry name" value="Cadherin_4"/>
    <property type="match status" value="1"/>
</dbReference>
<dbReference type="Pfam" id="PF17963">
    <property type="entry name" value="Big_9"/>
    <property type="match status" value="1"/>
</dbReference>
<dbReference type="Proteomes" id="UP000284021">
    <property type="component" value="Unassembled WGS sequence"/>
</dbReference>
<dbReference type="GO" id="GO:0016020">
    <property type="term" value="C:membrane"/>
    <property type="evidence" value="ECO:0007669"/>
    <property type="project" value="InterPro"/>
</dbReference>
<reference evidence="4 5" key="1">
    <citation type="submission" date="2018-09" db="EMBL/GenBank/DDBJ databases">
        <authorList>
            <person name="Zhu H."/>
        </authorList>
    </citation>
    <scope>NUCLEOTIDE SEQUENCE [LARGE SCALE GENOMIC DNA]</scope>
    <source>
        <strain evidence="4 5">K1S02-6</strain>
    </source>
</reference>
<dbReference type="InterPro" id="IPR011049">
    <property type="entry name" value="Serralysin-like_metalloprot_C"/>
</dbReference>
<dbReference type="Pfam" id="PF00353">
    <property type="entry name" value="HemolysinCabind"/>
    <property type="match status" value="3"/>
</dbReference>
<evidence type="ECO:0000313" key="5">
    <source>
        <dbReference type="Proteomes" id="UP000284021"/>
    </source>
</evidence>
<dbReference type="InterPro" id="IPR002126">
    <property type="entry name" value="Cadherin-like_dom"/>
</dbReference>
<dbReference type="InterPro" id="IPR018511">
    <property type="entry name" value="Hemolysin-typ_Ca-bd_CS"/>
</dbReference>
<evidence type="ECO:0000256" key="1">
    <source>
        <dbReference type="ARBA" id="ARBA00022837"/>
    </source>
</evidence>
<dbReference type="NCBIfam" id="TIGR03661">
    <property type="entry name" value="T1SS_VCA0849"/>
    <property type="match status" value="1"/>
</dbReference>
<feature type="region of interest" description="Disordered" evidence="2">
    <location>
        <begin position="201"/>
        <end position="230"/>
    </location>
</feature>
<feature type="domain" description="Cadherin" evidence="3">
    <location>
        <begin position="1672"/>
        <end position="1781"/>
    </location>
</feature>
<dbReference type="PANTHER" id="PTHR34677">
    <property type="match status" value="1"/>
</dbReference>
<dbReference type="GO" id="GO:0005509">
    <property type="term" value="F:calcium ion binding"/>
    <property type="evidence" value="ECO:0007669"/>
    <property type="project" value="InterPro"/>
</dbReference>